<evidence type="ECO:0000256" key="2">
    <source>
        <dbReference type="ARBA" id="ARBA00022630"/>
    </source>
</evidence>
<dbReference type="OrthoDB" id="9773233at2"/>
<sequence>MLRPLPHSGGAPVSHKRLVVVGGGAAGFFGAVNAARLSPGLEVVLLEKSAKVLSKVRVSGGGRCNVTHACFSIPDMIRRYPRGGNFLKKAFAHFFTSDTIEWFRERGVALKTEDDGRMFPVSDRSETIVDCLVHEANRYGVQILLNREVRGMRREDRRFLLDTSGGPLDADAVLIACGGYPKAASFAWLEALGHTIEAPLPSLFTFNMPGHPITELMGVSVPDAQVKIAGSKLVERGPVLITHWGCSGPAVLRLSAWGARELADKAYDFTLLINWVPAHTQDEVRSLFQQMRAEQGSQAVTKRSLWGLPQRLWQFLAASGGIPDGMRWGDLPAAAQNVFIRHLCALELTVKGKTTFKEEFVTCGGIRLAEVDPQTMASRRVPGLYFAGEILDVDGITGGYNFQHAWTSGFVAARAIADLQPLSHR</sequence>
<dbReference type="Gene3D" id="2.40.30.10">
    <property type="entry name" value="Translation factors"/>
    <property type="match status" value="1"/>
</dbReference>
<dbReference type="InterPro" id="IPR004792">
    <property type="entry name" value="BaiN-like"/>
</dbReference>
<feature type="domain" description="RsdA/BaiN/AoA(So)-like insert" evidence="5">
    <location>
        <begin position="201"/>
        <end position="361"/>
    </location>
</feature>
<dbReference type="Gene3D" id="1.10.8.260">
    <property type="entry name" value="HI0933 insert domain-like"/>
    <property type="match status" value="1"/>
</dbReference>
<evidence type="ECO:0000256" key="3">
    <source>
        <dbReference type="ARBA" id="ARBA00022827"/>
    </source>
</evidence>
<dbReference type="SUPFAM" id="SSF51905">
    <property type="entry name" value="FAD/NAD(P)-binding domain"/>
    <property type="match status" value="1"/>
</dbReference>
<reference evidence="6 7" key="1">
    <citation type="submission" date="2019-03" db="EMBL/GenBank/DDBJ databases">
        <title>Genomic Encyclopedia of Type Strains, Phase IV (KMG-IV): sequencing the most valuable type-strain genomes for metagenomic binning, comparative biology and taxonomic classification.</title>
        <authorList>
            <person name="Goeker M."/>
        </authorList>
    </citation>
    <scope>NUCLEOTIDE SEQUENCE [LARGE SCALE GENOMIC DNA]</scope>
    <source>
        <strain evidence="6 7">DSM 100059</strain>
    </source>
</reference>
<dbReference type="InterPro" id="IPR036188">
    <property type="entry name" value="FAD/NAD-bd_sf"/>
</dbReference>
<dbReference type="Pfam" id="PF22780">
    <property type="entry name" value="HI0933_like_1st"/>
    <property type="match status" value="1"/>
</dbReference>
<dbReference type="PANTHER" id="PTHR42887:SF2">
    <property type="entry name" value="OS12G0638800 PROTEIN"/>
    <property type="match status" value="1"/>
</dbReference>
<dbReference type="PANTHER" id="PTHR42887">
    <property type="entry name" value="OS12G0638800 PROTEIN"/>
    <property type="match status" value="1"/>
</dbReference>
<keyword evidence="3" id="KW-0274">FAD</keyword>
<evidence type="ECO:0000256" key="1">
    <source>
        <dbReference type="ARBA" id="ARBA00001974"/>
    </source>
</evidence>
<proteinExistence type="predicted"/>
<dbReference type="Pfam" id="PF03486">
    <property type="entry name" value="HI0933_like"/>
    <property type="match status" value="1"/>
</dbReference>
<evidence type="ECO:0000313" key="7">
    <source>
        <dbReference type="Proteomes" id="UP000294498"/>
    </source>
</evidence>
<keyword evidence="2" id="KW-0285">Flavoprotein</keyword>
<keyword evidence="7" id="KW-1185">Reference proteome</keyword>
<name>A0A4R8DU79_9BACT</name>
<evidence type="ECO:0000259" key="4">
    <source>
        <dbReference type="Pfam" id="PF03486"/>
    </source>
</evidence>
<protein>
    <recommendedName>
        <fullName evidence="8">Flavoprotein</fullName>
    </recommendedName>
</protein>
<dbReference type="PRINTS" id="PR00368">
    <property type="entry name" value="FADPNR"/>
</dbReference>
<comment type="caution">
    <text evidence="6">The sequence shown here is derived from an EMBL/GenBank/DDBJ whole genome shotgun (WGS) entry which is preliminary data.</text>
</comment>
<accession>A0A4R8DU79</accession>
<dbReference type="InterPro" id="IPR057661">
    <property type="entry name" value="RsdA/BaiN/AoA(So)_Rossmann"/>
</dbReference>
<dbReference type="NCBIfam" id="TIGR00275">
    <property type="entry name" value="aminoacetone oxidase family FAD-binding enzyme"/>
    <property type="match status" value="1"/>
</dbReference>
<evidence type="ECO:0000313" key="6">
    <source>
        <dbReference type="EMBL" id="TDX00701.1"/>
    </source>
</evidence>
<dbReference type="Gene3D" id="3.50.50.60">
    <property type="entry name" value="FAD/NAD(P)-binding domain"/>
    <property type="match status" value="1"/>
</dbReference>
<organism evidence="6 7">
    <name type="scientific">Dinghuibacter silviterrae</name>
    <dbReference type="NCBI Taxonomy" id="1539049"/>
    <lineage>
        <taxon>Bacteria</taxon>
        <taxon>Pseudomonadati</taxon>
        <taxon>Bacteroidota</taxon>
        <taxon>Chitinophagia</taxon>
        <taxon>Chitinophagales</taxon>
        <taxon>Chitinophagaceae</taxon>
        <taxon>Dinghuibacter</taxon>
    </lineage>
</organism>
<dbReference type="AlphaFoldDB" id="A0A4R8DU79"/>
<dbReference type="Proteomes" id="UP000294498">
    <property type="component" value="Unassembled WGS sequence"/>
</dbReference>
<evidence type="ECO:0008006" key="8">
    <source>
        <dbReference type="Google" id="ProtNLM"/>
    </source>
</evidence>
<gene>
    <name evidence="6" type="ORF">EDB95_1727</name>
</gene>
<dbReference type="EMBL" id="SODV01000001">
    <property type="protein sequence ID" value="TDX00701.1"/>
    <property type="molecule type" value="Genomic_DNA"/>
</dbReference>
<evidence type="ECO:0000259" key="5">
    <source>
        <dbReference type="Pfam" id="PF22780"/>
    </source>
</evidence>
<dbReference type="PRINTS" id="PR00411">
    <property type="entry name" value="PNDRDTASEI"/>
</dbReference>
<dbReference type="RefSeq" id="WP_133992599.1">
    <property type="nucleotide sequence ID" value="NZ_SODV01000001.1"/>
</dbReference>
<dbReference type="SUPFAM" id="SSF160996">
    <property type="entry name" value="HI0933 insert domain-like"/>
    <property type="match status" value="1"/>
</dbReference>
<dbReference type="InterPro" id="IPR023166">
    <property type="entry name" value="BaiN-like_dom_sf"/>
</dbReference>
<feature type="domain" description="RsdA/BaiN/AoA(So)-like Rossmann fold-like" evidence="4">
    <location>
        <begin position="17"/>
        <end position="414"/>
    </location>
</feature>
<comment type="cofactor">
    <cofactor evidence="1">
        <name>FAD</name>
        <dbReference type="ChEBI" id="CHEBI:57692"/>
    </cofactor>
</comment>
<dbReference type="InterPro" id="IPR055178">
    <property type="entry name" value="RsdA/BaiN/AoA(So)-like_dom"/>
</dbReference>